<sequence>MRTPRRDLASRRRPSDPLSYGPRPAPPLVRPAPCARTARRGAPPCGSRPRAARDPGRAAR</sequence>
<reference evidence="2 3" key="1">
    <citation type="submission" date="2017-05" db="EMBL/GenBank/DDBJ databases">
        <title>Biotechnological potential of actinobacteria isolated from South African environments.</title>
        <authorList>
            <person name="Le Roes-Hill M."/>
            <person name="Prins A."/>
            <person name="Durrell K.A."/>
        </authorList>
    </citation>
    <scope>NUCLEOTIDE SEQUENCE [LARGE SCALE GENOMIC DNA]</scope>
    <source>
        <strain evidence="2">M26</strain>
    </source>
</reference>
<organism evidence="2 3">
    <name type="scientific">Streptosporangium minutum</name>
    <dbReference type="NCBI Taxonomy" id="569862"/>
    <lineage>
        <taxon>Bacteria</taxon>
        <taxon>Bacillati</taxon>
        <taxon>Actinomycetota</taxon>
        <taxon>Actinomycetes</taxon>
        <taxon>Streptosporangiales</taxon>
        <taxon>Streptosporangiaceae</taxon>
        <taxon>Streptosporangium</taxon>
    </lineage>
</organism>
<dbReference type="EMBL" id="NGFP01000163">
    <property type="protein sequence ID" value="OUC92728.1"/>
    <property type="molecule type" value="Genomic_DNA"/>
</dbReference>
<comment type="caution">
    <text evidence="2">The sequence shown here is derived from an EMBL/GenBank/DDBJ whole genome shotgun (WGS) entry which is preliminary data.</text>
</comment>
<name>A0A243RF78_9ACTN</name>
<proteinExistence type="predicted"/>
<feature type="region of interest" description="Disordered" evidence="1">
    <location>
        <begin position="1"/>
        <end position="60"/>
    </location>
</feature>
<keyword evidence="3" id="KW-1185">Reference proteome</keyword>
<protein>
    <submittedName>
        <fullName evidence="2">Uncharacterized protein</fullName>
    </submittedName>
</protein>
<accession>A0A243RF78</accession>
<evidence type="ECO:0000313" key="2">
    <source>
        <dbReference type="EMBL" id="OUC92728.1"/>
    </source>
</evidence>
<dbReference type="Proteomes" id="UP000194761">
    <property type="component" value="Unassembled WGS sequence"/>
</dbReference>
<dbReference type="AlphaFoldDB" id="A0A243RF78"/>
<feature type="compositionally biased region" description="Basic and acidic residues" evidence="1">
    <location>
        <begin position="1"/>
        <end position="15"/>
    </location>
</feature>
<feature type="compositionally biased region" description="Basic and acidic residues" evidence="1">
    <location>
        <begin position="51"/>
        <end position="60"/>
    </location>
</feature>
<evidence type="ECO:0000313" key="3">
    <source>
        <dbReference type="Proteomes" id="UP000194761"/>
    </source>
</evidence>
<gene>
    <name evidence="2" type="ORF">CA984_28985</name>
</gene>
<evidence type="ECO:0000256" key="1">
    <source>
        <dbReference type="SAM" id="MobiDB-lite"/>
    </source>
</evidence>